<comment type="similarity">
    <text evidence="10">Belongs to the acyltransferase CrtO family.</text>
</comment>
<feature type="transmembrane region" description="Helical" evidence="13">
    <location>
        <begin position="106"/>
        <end position="122"/>
    </location>
</feature>
<evidence type="ECO:0000256" key="1">
    <source>
        <dbReference type="ARBA" id="ARBA00004162"/>
    </source>
</evidence>
<keyword evidence="15" id="KW-1185">Reference proteome</keyword>
<evidence type="ECO:0000256" key="13">
    <source>
        <dbReference type="SAM" id="Phobius"/>
    </source>
</evidence>
<evidence type="ECO:0000256" key="4">
    <source>
        <dbReference type="ARBA" id="ARBA00022692"/>
    </source>
</evidence>
<dbReference type="Proteomes" id="UP001304461">
    <property type="component" value="Unassembled WGS sequence"/>
</dbReference>
<keyword evidence="6 13" id="KW-1133">Transmembrane helix</keyword>
<evidence type="ECO:0000256" key="11">
    <source>
        <dbReference type="ARBA" id="ARBA00023667"/>
    </source>
</evidence>
<dbReference type="RefSeq" id="WP_323306285.1">
    <property type="nucleotide sequence ID" value="NZ_JAYGHX010000010.1"/>
</dbReference>
<keyword evidence="3" id="KW-0808">Transferase</keyword>
<evidence type="ECO:0000256" key="2">
    <source>
        <dbReference type="ARBA" id="ARBA00022475"/>
    </source>
</evidence>
<accession>A0ABU5RX09</accession>
<reference evidence="14 15" key="1">
    <citation type="submission" date="2023-12" db="EMBL/GenBank/DDBJ databases">
        <title>Baltic Sea Cyanobacteria.</title>
        <authorList>
            <person name="Delbaje E."/>
            <person name="Fewer D.P."/>
            <person name="Shishido T.K."/>
        </authorList>
    </citation>
    <scope>NUCLEOTIDE SEQUENCE [LARGE SCALE GENOMIC DNA]</scope>
    <source>
        <strain evidence="14 15">UHCC 0139</strain>
    </source>
</reference>
<protein>
    <recommendedName>
        <fullName evidence="11">Glycosyl-4,4'-diaponeurosporenoate acyltransferase</fullName>
    </recommendedName>
</protein>
<keyword evidence="2" id="KW-1003">Cell membrane</keyword>
<comment type="pathway">
    <text evidence="9">Carotenoid biosynthesis; staphyloxanthin biosynthesis; staphyloxanthin from farnesyl diphosphate: step 5/5.</text>
</comment>
<comment type="caution">
    <text evidence="14">The sequence shown here is derived from an EMBL/GenBank/DDBJ whole genome shotgun (WGS) entry which is preliminary data.</text>
</comment>
<organism evidence="14 15">
    <name type="scientific">Cyanobium gracile UHCC 0139</name>
    <dbReference type="NCBI Taxonomy" id="3110308"/>
    <lineage>
        <taxon>Bacteria</taxon>
        <taxon>Bacillati</taxon>
        <taxon>Cyanobacteriota</taxon>
        <taxon>Cyanophyceae</taxon>
        <taxon>Synechococcales</taxon>
        <taxon>Prochlorococcaceae</taxon>
        <taxon>Cyanobium</taxon>
    </lineage>
</organism>
<feature type="transmembrane region" description="Helical" evidence="13">
    <location>
        <begin position="6"/>
        <end position="30"/>
    </location>
</feature>
<evidence type="ECO:0000256" key="3">
    <source>
        <dbReference type="ARBA" id="ARBA00022679"/>
    </source>
</evidence>
<sequence>MEGQAVSDALAVLACALGWLLWSVLVGWLAHRLPPRALDHDTWLTGRRPWPESRSGFEKRLAIRRWKSLLPDAGTAFPGGVAKNSLVGRDRATLQRLLAETRRAELVHLALWPFWIVTALWLPPAGVLINLVFATLSNLPCLWLQRYNHLRVERALQGRVRRPGEG</sequence>
<evidence type="ECO:0000256" key="5">
    <source>
        <dbReference type="ARBA" id="ARBA00022729"/>
    </source>
</evidence>
<keyword evidence="5" id="KW-0732">Signal</keyword>
<evidence type="ECO:0000256" key="9">
    <source>
        <dbReference type="ARBA" id="ARBA00023588"/>
    </source>
</evidence>
<keyword evidence="7 13" id="KW-0472">Membrane</keyword>
<comment type="subcellular location">
    <subcellularLocation>
        <location evidence="1">Cell membrane</location>
        <topology evidence="1">Single-pass membrane protein</topology>
    </subcellularLocation>
</comment>
<keyword evidence="8" id="KW-0012">Acyltransferase</keyword>
<dbReference type="Pfam" id="PF18927">
    <property type="entry name" value="CrtO"/>
    <property type="match status" value="1"/>
</dbReference>
<evidence type="ECO:0000256" key="10">
    <source>
        <dbReference type="ARBA" id="ARBA00023603"/>
    </source>
</evidence>
<comment type="function">
    <text evidence="12">Catalyzes the acylation of glycosyl-4,4'-diaponeurosporenoate, i.e. the esterification of glucose at the C6'' position with the carboxyl group of the C(15) fatty acid 12-methyltetradecanoic acid, to yield staphyloxanthin. This is the last step in the biosynthesis of this orange pigment, present in most staphylococci strains.</text>
</comment>
<proteinExistence type="inferred from homology"/>
<name>A0ABU5RX09_9CYAN</name>
<evidence type="ECO:0000256" key="12">
    <source>
        <dbReference type="ARBA" id="ARBA00025324"/>
    </source>
</evidence>
<evidence type="ECO:0000313" key="14">
    <source>
        <dbReference type="EMBL" id="MEA5392328.1"/>
    </source>
</evidence>
<evidence type="ECO:0000313" key="15">
    <source>
        <dbReference type="Proteomes" id="UP001304461"/>
    </source>
</evidence>
<dbReference type="InterPro" id="IPR044021">
    <property type="entry name" value="CrtO"/>
</dbReference>
<evidence type="ECO:0000256" key="8">
    <source>
        <dbReference type="ARBA" id="ARBA00023315"/>
    </source>
</evidence>
<keyword evidence="4 13" id="KW-0812">Transmembrane</keyword>
<evidence type="ECO:0000256" key="6">
    <source>
        <dbReference type="ARBA" id="ARBA00022989"/>
    </source>
</evidence>
<gene>
    <name evidence="14" type="ORF">VB738_13780</name>
</gene>
<evidence type="ECO:0000256" key="7">
    <source>
        <dbReference type="ARBA" id="ARBA00023136"/>
    </source>
</evidence>
<dbReference type="EMBL" id="JAYGHX010000010">
    <property type="protein sequence ID" value="MEA5392328.1"/>
    <property type="molecule type" value="Genomic_DNA"/>
</dbReference>